<dbReference type="PANTHER" id="PTHR12418">
    <property type="entry name" value="ACYL-COENZYME A THIOESTERASE THEM4"/>
    <property type="match status" value="1"/>
</dbReference>
<evidence type="ECO:0000256" key="1">
    <source>
        <dbReference type="ARBA" id="ARBA00004170"/>
    </source>
</evidence>
<accession>A0A1T4KFZ9</accession>
<evidence type="ECO:0000256" key="13">
    <source>
        <dbReference type="ARBA" id="ARBA00035852"/>
    </source>
</evidence>
<dbReference type="InterPro" id="IPR052365">
    <property type="entry name" value="THEM4/THEM5_acyl-CoA_thioest"/>
</dbReference>
<dbReference type="OrthoDB" id="9792301at2"/>
<evidence type="ECO:0000256" key="7">
    <source>
        <dbReference type="ARBA" id="ARBA00022801"/>
    </source>
</evidence>
<comment type="catalytic activity">
    <reaction evidence="23">
        <text>tetradecanoyl-CoA + H2O = tetradecanoate + CoA + H(+)</text>
        <dbReference type="Rhea" id="RHEA:40119"/>
        <dbReference type="ChEBI" id="CHEBI:15377"/>
        <dbReference type="ChEBI" id="CHEBI:15378"/>
        <dbReference type="ChEBI" id="CHEBI:30807"/>
        <dbReference type="ChEBI" id="CHEBI:57287"/>
        <dbReference type="ChEBI" id="CHEBI:57385"/>
    </reaction>
    <physiologicalReaction direction="left-to-right" evidence="23">
        <dbReference type="Rhea" id="RHEA:40120"/>
    </physiologicalReaction>
</comment>
<reference evidence="26" key="1">
    <citation type="submission" date="2017-02" db="EMBL/GenBank/DDBJ databases">
        <authorList>
            <person name="Varghese N."/>
            <person name="Submissions S."/>
        </authorList>
    </citation>
    <scope>NUCLEOTIDE SEQUENCE [LARGE SCALE GENOMIC DNA]</scope>
    <source>
        <strain evidence="26">ATCC BAA-73</strain>
    </source>
</reference>
<evidence type="ECO:0000256" key="17">
    <source>
        <dbReference type="ARBA" id="ARBA00040123"/>
    </source>
</evidence>
<comment type="catalytic activity">
    <reaction evidence="20">
        <text>hexadecanoyl-CoA + H2O = hexadecanoate + CoA + H(+)</text>
        <dbReference type="Rhea" id="RHEA:16645"/>
        <dbReference type="ChEBI" id="CHEBI:7896"/>
        <dbReference type="ChEBI" id="CHEBI:15377"/>
        <dbReference type="ChEBI" id="CHEBI:15378"/>
        <dbReference type="ChEBI" id="CHEBI:57287"/>
        <dbReference type="ChEBI" id="CHEBI:57379"/>
        <dbReference type="EC" id="3.1.2.2"/>
    </reaction>
    <physiologicalReaction direction="left-to-right" evidence="20">
        <dbReference type="Rhea" id="RHEA:16646"/>
    </physiologicalReaction>
</comment>
<evidence type="ECO:0000256" key="6">
    <source>
        <dbReference type="ARBA" id="ARBA00022703"/>
    </source>
</evidence>
<gene>
    <name evidence="25" type="ORF">SAMN02745118_00764</name>
</gene>
<evidence type="ECO:0000256" key="21">
    <source>
        <dbReference type="ARBA" id="ARBA00047969"/>
    </source>
</evidence>
<keyword evidence="11" id="KW-0472">Membrane</keyword>
<keyword evidence="9" id="KW-0809">Transit peptide</keyword>
<sequence length="132" mass="14844">MERQGEEMCFACGPKNPIGLKLEFELNDDIIESKFTPEEVHQGFDGIMHGGLVSTLLDEIMANMLYLQGVKAVTAKMETKFRKPVEIGQELTITGWIEREKKRTINTAAKIINQEGQKVAEAEAVFMRIDGK</sequence>
<keyword evidence="10" id="KW-0443">Lipid metabolism</keyword>
<feature type="domain" description="Thioesterase" evidence="24">
    <location>
        <begin position="46"/>
        <end position="119"/>
    </location>
</feature>
<keyword evidence="6" id="KW-0053">Apoptosis</keyword>
<dbReference type="CDD" id="cd03443">
    <property type="entry name" value="PaaI_thioesterase"/>
    <property type="match status" value="1"/>
</dbReference>
<evidence type="ECO:0000259" key="24">
    <source>
        <dbReference type="Pfam" id="PF03061"/>
    </source>
</evidence>
<dbReference type="GO" id="GO:0005737">
    <property type="term" value="C:cytoplasm"/>
    <property type="evidence" value="ECO:0007669"/>
    <property type="project" value="UniProtKB-SubCell"/>
</dbReference>
<dbReference type="Proteomes" id="UP000190625">
    <property type="component" value="Unassembled WGS sequence"/>
</dbReference>
<keyword evidence="12" id="KW-0966">Cell projection</keyword>
<protein>
    <recommendedName>
        <fullName evidence="17">Acyl-coenzyme A thioesterase THEM4</fullName>
        <ecNumber evidence="16">3.1.2.2</ecNumber>
    </recommendedName>
    <alternativeName>
        <fullName evidence="18">Thioesterase superfamily member 4</fullName>
    </alternativeName>
</protein>
<dbReference type="RefSeq" id="WP_078809260.1">
    <property type="nucleotide sequence ID" value="NZ_FUWM01000006.1"/>
</dbReference>
<keyword evidence="5" id="KW-0963">Cytoplasm</keyword>
<evidence type="ECO:0000256" key="20">
    <source>
        <dbReference type="ARBA" id="ARBA00047734"/>
    </source>
</evidence>
<proteinExistence type="inferred from homology"/>
<evidence type="ECO:0000256" key="22">
    <source>
        <dbReference type="ARBA" id="ARBA00048074"/>
    </source>
</evidence>
<name>A0A1T4KFZ9_9FIRM</name>
<dbReference type="EC" id="3.1.2.2" evidence="16"/>
<evidence type="ECO:0000256" key="14">
    <source>
        <dbReference type="ARBA" id="ARBA00037002"/>
    </source>
</evidence>
<dbReference type="Gene3D" id="3.10.129.10">
    <property type="entry name" value="Hotdog Thioesterase"/>
    <property type="match status" value="1"/>
</dbReference>
<evidence type="ECO:0000256" key="5">
    <source>
        <dbReference type="ARBA" id="ARBA00022490"/>
    </source>
</evidence>
<comment type="catalytic activity">
    <reaction evidence="21">
        <text>decanoyl-CoA + H2O = decanoate + CoA + H(+)</text>
        <dbReference type="Rhea" id="RHEA:40059"/>
        <dbReference type="ChEBI" id="CHEBI:15377"/>
        <dbReference type="ChEBI" id="CHEBI:15378"/>
        <dbReference type="ChEBI" id="CHEBI:27689"/>
        <dbReference type="ChEBI" id="CHEBI:57287"/>
        <dbReference type="ChEBI" id="CHEBI:61430"/>
    </reaction>
    <physiologicalReaction direction="left-to-right" evidence="21">
        <dbReference type="Rhea" id="RHEA:40060"/>
    </physiologicalReaction>
</comment>
<dbReference type="GO" id="GO:0006631">
    <property type="term" value="P:fatty acid metabolic process"/>
    <property type="evidence" value="ECO:0007669"/>
    <property type="project" value="UniProtKB-KW"/>
</dbReference>
<dbReference type="InterPro" id="IPR006683">
    <property type="entry name" value="Thioestr_dom"/>
</dbReference>
<dbReference type="GO" id="GO:0016020">
    <property type="term" value="C:membrane"/>
    <property type="evidence" value="ECO:0007669"/>
    <property type="project" value="UniProtKB-SubCell"/>
</dbReference>
<evidence type="ECO:0000256" key="3">
    <source>
        <dbReference type="ARBA" id="ARBA00004632"/>
    </source>
</evidence>
<evidence type="ECO:0000256" key="18">
    <source>
        <dbReference type="ARBA" id="ARBA00043210"/>
    </source>
</evidence>
<dbReference type="SUPFAM" id="SSF54637">
    <property type="entry name" value="Thioesterase/thiol ester dehydrase-isomerase"/>
    <property type="match status" value="1"/>
</dbReference>
<evidence type="ECO:0000256" key="11">
    <source>
        <dbReference type="ARBA" id="ARBA00023136"/>
    </source>
</evidence>
<evidence type="ECO:0000313" key="26">
    <source>
        <dbReference type="Proteomes" id="UP000190625"/>
    </source>
</evidence>
<evidence type="ECO:0000256" key="16">
    <source>
        <dbReference type="ARBA" id="ARBA00038848"/>
    </source>
</evidence>
<evidence type="ECO:0000256" key="19">
    <source>
        <dbReference type="ARBA" id="ARBA00047588"/>
    </source>
</evidence>
<evidence type="ECO:0000313" key="25">
    <source>
        <dbReference type="EMBL" id="SJZ41331.1"/>
    </source>
</evidence>
<evidence type="ECO:0000256" key="10">
    <source>
        <dbReference type="ARBA" id="ARBA00023098"/>
    </source>
</evidence>
<comment type="similarity">
    <text evidence="15">Belongs to the THEM4/THEM5 thioesterase family.</text>
</comment>
<dbReference type="PANTHER" id="PTHR12418:SF19">
    <property type="entry name" value="ACYL-COENZYME A THIOESTERASE THEM4"/>
    <property type="match status" value="1"/>
</dbReference>
<evidence type="ECO:0000256" key="4">
    <source>
        <dbReference type="ARBA" id="ARBA00022475"/>
    </source>
</evidence>
<dbReference type="Pfam" id="PF03061">
    <property type="entry name" value="4HBT"/>
    <property type="match status" value="1"/>
</dbReference>
<evidence type="ECO:0000256" key="2">
    <source>
        <dbReference type="ARBA" id="ARBA00004496"/>
    </source>
</evidence>
<dbReference type="GO" id="GO:0016787">
    <property type="term" value="F:hydrolase activity"/>
    <property type="evidence" value="ECO:0007669"/>
    <property type="project" value="UniProtKB-KW"/>
</dbReference>
<comment type="subcellular location">
    <subcellularLocation>
        <location evidence="3">Cell projection</location>
        <location evidence="3">Ruffle membrane</location>
    </subcellularLocation>
    <subcellularLocation>
        <location evidence="2">Cytoplasm</location>
    </subcellularLocation>
    <subcellularLocation>
        <location evidence="1">Membrane</location>
        <topology evidence="1">Peripheral membrane protein</topology>
    </subcellularLocation>
</comment>
<comment type="catalytic activity">
    <reaction evidence="22">
        <text>dodecanoyl-CoA + H2O = dodecanoate + CoA + H(+)</text>
        <dbReference type="Rhea" id="RHEA:30135"/>
        <dbReference type="ChEBI" id="CHEBI:15377"/>
        <dbReference type="ChEBI" id="CHEBI:15378"/>
        <dbReference type="ChEBI" id="CHEBI:18262"/>
        <dbReference type="ChEBI" id="CHEBI:57287"/>
        <dbReference type="ChEBI" id="CHEBI:57375"/>
    </reaction>
    <physiologicalReaction direction="left-to-right" evidence="22">
        <dbReference type="Rhea" id="RHEA:30136"/>
    </physiologicalReaction>
</comment>
<comment type="catalytic activity">
    <reaction evidence="19">
        <text>octanoyl-CoA + H2O = octanoate + CoA + H(+)</text>
        <dbReference type="Rhea" id="RHEA:30143"/>
        <dbReference type="ChEBI" id="CHEBI:15377"/>
        <dbReference type="ChEBI" id="CHEBI:15378"/>
        <dbReference type="ChEBI" id="CHEBI:25646"/>
        <dbReference type="ChEBI" id="CHEBI:57287"/>
        <dbReference type="ChEBI" id="CHEBI:57386"/>
    </reaction>
    <physiologicalReaction direction="left-to-right" evidence="19">
        <dbReference type="Rhea" id="RHEA:30144"/>
    </physiologicalReaction>
</comment>
<keyword evidence="8" id="KW-0276">Fatty acid metabolism</keyword>
<comment type="catalytic activity">
    <reaction evidence="13">
        <text>(5Z,8Z,11Z,14Z)-eicosatetraenoyl-CoA + H2O = (5Z,8Z,11Z,14Z)-eicosatetraenoate + CoA + H(+)</text>
        <dbReference type="Rhea" id="RHEA:40151"/>
        <dbReference type="ChEBI" id="CHEBI:15377"/>
        <dbReference type="ChEBI" id="CHEBI:15378"/>
        <dbReference type="ChEBI" id="CHEBI:32395"/>
        <dbReference type="ChEBI" id="CHEBI:57287"/>
        <dbReference type="ChEBI" id="CHEBI:57368"/>
    </reaction>
    <physiologicalReaction direction="left-to-right" evidence="13">
        <dbReference type="Rhea" id="RHEA:40152"/>
    </physiologicalReaction>
</comment>
<evidence type="ECO:0000256" key="15">
    <source>
        <dbReference type="ARBA" id="ARBA00038456"/>
    </source>
</evidence>
<evidence type="ECO:0000256" key="8">
    <source>
        <dbReference type="ARBA" id="ARBA00022832"/>
    </source>
</evidence>
<keyword evidence="7" id="KW-0378">Hydrolase</keyword>
<keyword evidence="26" id="KW-1185">Reference proteome</keyword>
<keyword evidence="4" id="KW-1003">Cell membrane</keyword>
<evidence type="ECO:0000256" key="12">
    <source>
        <dbReference type="ARBA" id="ARBA00023273"/>
    </source>
</evidence>
<evidence type="ECO:0000256" key="23">
    <source>
        <dbReference type="ARBA" id="ARBA00048180"/>
    </source>
</evidence>
<dbReference type="STRING" id="142842.SAMN02745118_00764"/>
<organism evidence="25 26">
    <name type="scientific">Selenihalanaerobacter shriftii</name>
    <dbReference type="NCBI Taxonomy" id="142842"/>
    <lineage>
        <taxon>Bacteria</taxon>
        <taxon>Bacillati</taxon>
        <taxon>Bacillota</taxon>
        <taxon>Clostridia</taxon>
        <taxon>Halanaerobiales</taxon>
        <taxon>Halobacteroidaceae</taxon>
        <taxon>Selenihalanaerobacter</taxon>
    </lineage>
</organism>
<dbReference type="AlphaFoldDB" id="A0A1T4KFZ9"/>
<evidence type="ECO:0000256" key="9">
    <source>
        <dbReference type="ARBA" id="ARBA00022946"/>
    </source>
</evidence>
<dbReference type="EMBL" id="FUWM01000006">
    <property type="protein sequence ID" value="SJZ41331.1"/>
    <property type="molecule type" value="Genomic_DNA"/>
</dbReference>
<comment type="catalytic activity">
    <reaction evidence="14">
        <text>(9Z)-octadecenoyl-CoA + H2O = (9Z)-octadecenoate + CoA + H(+)</text>
        <dbReference type="Rhea" id="RHEA:40139"/>
        <dbReference type="ChEBI" id="CHEBI:15377"/>
        <dbReference type="ChEBI" id="CHEBI:15378"/>
        <dbReference type="ChEBI" id="CHEBI:30823"/>
        <dbReference type="ChEBI" id="CHEBI:57287"/>
        <dbReference type="ChEBI" id="CHEBI:57387"/>
    </reaction>
    <physiologicalReaction direction="left-to-right" evidence="14">
        <dbReference type="Rhea" id="RHEA:40140"/>
    </physiologicalReaction>
</comment>
<dbReference type="InterPro" id="IPR029069">
    <property type="entry name" value="HotDog_dom_sf"/>
</dbReference>